<dbReference type="EMBL" id="KN822013">
    <property type="protein sequence ID" value="KIM67307.1"/>
    <property type="molecule type" value="Genomic_DNA"/>
</dbReference>
<dbReference type="AlphaFoldDB" id="A0A0C3AQU3"/>
<evidence type="ECO:0000313" key="1">
    <source>
        <dbReference type="EMBL" id="KIM67307.1"/>
    </source>
</evidence>
<gene>
    <name evidence="1" type="ORF">SCLCIDRAFT_1210351</name>
</gene>
<reference evidence="1 2" key="1">
    <citation type="submission" date="2014-04" db="EMBL/GenBank/DDBJ databases">
        <authorList>
            <consortium name="DOE Joint Genome Institute"/>
            <person name="Kuo A."/>
            <person name="Kohler A."/>
            <person name="Nagy L.G."/>
            <person name="Floudas D."/>
            <person name="Copeland A."/>
            <person name="Barry K.W."/>
            <person name="Cichocki N."/>
            <person name="Veneault-Fourrey C."/>
            <person name="LaButti K."/>
            <person name="Lindquist E.A."/>
            <person name="Lipzen A."/>
            <person name="Lundell T."/>
            <person name="Morin E."/>
            <person name="Murat C."/>
            <person name="Sun H."/>
            <person name="Tunlid A."/>
            <person name="Henrissat B."/>
            <person name="Grigoriev I.V."/>
            <person name="Hibbett D.S."/>
            <person name="Martin F."/>
            <person name="Nordberg H.P."/>
            <person name="Cantor M.N."/>
            <person name="Hua S.X."/>
        </authorList>
    </citation>
    <scope>NUCLEOTIDE SEQUENCE [LARGE SCALE GENOMIC DNA]</scope>
    <source>
        <strain evidence="1 2">Foug A</strain>
    </source>
</reference>
<dbReference type="Proteomes" id="UP000053989">
    <property type="component" value="Unassembled WGS sequence"/>
</dbReference>
<dbReference type="HOGENOM" id="CLU_2723647_0_0_1"/>
<accession>A0A0C3AQU3</accession>
<keyword evidence="2" id="KW-1185">Reference proteome</keyword>
<evidence type="ECO:0000313" key="2">
    <source>
        <dbReference type="Proteomes" id="UP000053989"/>
    </source>
</evidence>
<proteinExistence type="predicted"/>
<protein>
    <submittedName>
        <fullName evidence="1">Uncharacterized protein</fullName>
    </submittedName>
</protein>
<sequence>MAPPNASVMVVMIATACGSRYLVCHYPSSSKSVGIHCGTRSPHILPYIHGHRMLEPNDDLDAREFARSRVYR</sequence>
<name>A0A0C3AQU3_9AGAM</name>
<reference evidence="2" key="2">
    <citation type="submission" date="2015-01" db="EMBL/GenBank/DDBJ databases">
        <title>Evolutionary Origins and Diversification of the Mycorrhizal Mutualists.</title>
        <authorList>
            <consortium name="DOE Joint Genome Institute"/>
            <consortium name="Mycorrhizal Genomics Consortium"/>
            <person name="Kohler A."/>
            <person name="Kuo A."/>
            <person name="Nagy L.G."/>
            <person name="Floudas D."/>
            <person name="Copeland A."/>
            <person name="Barry K.W."/>
            <person name="Cichocki N."/>
            <person name="Veneault-Fourrey C."/>
            <person name="LaButti K."/>
            <person name="Lindquist E.A."/>
            <person name="Lipzen A."/>
            <person name="Lundell T."/>
            <person name="Morin E."/>
            <person name="Murat C."/>
            <person name="Riley R."/>
            <person name="Ohm R."/>
            <person name="Sun H."/>
            <person name="Tunlid A."/>
            <person name="Henrissat B."/>
            <person name="Grigoriev I.V."/>
            <person name="Hibbett D.S."/>
            <person name="Martin F."/>
        </authorList>
    </citation>
    <scope>NUCLEOTIDE SEQUENCE [LARGE SCALE GENOMIC DNA]</scope>
    <source>
        <strain evidence="2">Foug A</strain>
    </source>
</reference>
<dbReference type="InParanoid" id="A0A0C3AQU3"/>
<organism evidence="1 2">
    <name type="scientific">Scleroderma citrinum Foug A</name>
    <dbReference type="NCBI Taxonomy" id="1036808"/>
    <lineage>
        <taxon>Eukaryota</taxon>
        <taxon>Fungi</taxon>
        <taxon>Dikarya</taxon>
        <taxon>Basidiomycota</taxon>
        <taxon>Agaricomycotina</taxon>
        <taxon>Agaricomycetes</taxon>
        <taxon>Agaricomycetidae</taxon>
        <taxon>Boletales</taxon>
        <taxon>Sclerodermatineae</taxon>
        <taxon>Sclerodermataceae</taxon>
        <taxon>Scleroderma</taxon>
    </lineage>
</organism>